<evidence type="ECO:0000313" key="2">
    <source>
        <dbReference type="EMBL" id="GGX75123.1"/>
    </source>
</evidence>
<protein>
    <recommendedName>
        <fullName evidence="4">Secreted protein</fullName>
    </recommendedName>
</protein>
<feature type="compositionally biased region" description="Basic residues" evidence="1">
    <location>
        <begin position="136"/>
        <end position="145"/>
    </location>
</feature>
<keyword evidence="3" id="KW-1185">Reference proteome</keyword>
<dbReference type="Proteomes" id="UP000659223">
    <property type="component" value="Unassembled WGS sequence"/>
</dbReference>
<evidence type="ECO:0000256" key="1">
    <source>
        <dbReference type="SAM" id="MobiDB-lite"/>
    </source>
</evidence>
<feature type="region of interest" description="Disordered" evidence="1">
    <location>
        <begin position="1"/>
        <end position="23"/>
    </location>
</feature>
<evidence type="ECO:0008006" key="4">
    <source>
        <dbReference type="Google" id="ProtNLM"/>
    </source>
</evidence>
<name>A0ABQ2Y9B2_9ACTN</name>
<organism evidence="2 3">
    <name type="scientific">Streptomyces hiroshimensis</name>
    <dbReference type="NCBI Taxonomy" id="66424"/>
    <lineage>
        <taxon>Bacteria</taxon>
        <taxon>Bacillati</taxon>
        <taxon>Actinomycetota</taxon>
        <taxon>Actinomycetes</taxon>
        <taxon>Kitasatosporales</taxon>
        <taxon>Streptomycetaceae</taxon>
        <taxon>Streptomyces</taxon>
    </lineage>
</organism>
<accession>A0ABQ2Y9B2</accession>
<comment type="caution">
    <text evidence="2">The sequence shown here is derived from an EMBL/GenBank/DDBJ whole genome shotgun (WGS) entry which is preliminary data.</text>
</comment>
<proteinExistence type="predicted"/>
<evidence type="ECO:0000313" key="3">
    <source>
        <dbReference type="Proteomes" id="UP000659223"/>
    </source>
</evidence>
<gene>
    <name evidence="2" type="ORF">GCM10010324_20650</name>
</gene>
<feature type="region of interest" description="Disordered" evidence="1">
    <location>
        <begin position="126"/>
        <end position="145"/>
    </location>
</feature>
<dbReference type="EMBL" id="BMUT01000003">
    <property type="protein sequence ID" value="GGX75123.1"/>
    <property type="molecule type" value="Genomic_DNA"/>
</dbReference>
<sequence>MHPAPYRRPARPLTASAGTPPLTLTEGELRMKHLRRSLTTLASTVALLGGAASASPAVAADGVDVHCTGTSVGGTAVIGCAPPTPEAPANYHCQTVGTASDSSVASLLGVLGVERSLFQVGFATADQNDRRSERPRTRRRAWRPS</sequence>
<reference evidence="3" key="1">
    <citation type="journal article" date="2019" name="Int. J. Syst. Evol. Microbiol.">
        <title>The Global Catalogue of Microorganisms (GCM) 10K type strain sequencing project: providing services to taxonomists for standard genome sequencing and annotation.</title>
        <authorList>
            <consortium name="The Broad Institute Genomics Platform"/>
            <consortium name="The Broad Institute Genome Sequencing Center for Infectious Disease"/>
            <person name="Wu L."/>
            <person name="Ma J."/>
        </authorList>
    </citation>
    <scope>NUCLEOTIDE SEQUENCE [LARGE SCALE GENOMIC DNA]</scope>
    <source>
        <strain evidence="3">JCM 4586</strain>
    </source>
</reference>